<comment type="similarity">
    <text evidence="1">Belongs to the 'phage' integrase family.</text>
</comment>
<dbReference type="PANTHER" id="PTHR30629">
    <property type="entry name" value="PROPHAGE INTEGRASE"/>
    <property type="match status" value="1"/>
</dbReference>
<dbReference type="Proteomes" id="UP001589789">
    <property type="component" value="Unassembled WGS sequence"/>
</dbReference>
<feature type="domain" description="Integrase DNA-binding" evidence="4">
    <location>
        <begin position="2"/>
        <end position="88"/>
    </location>
</feature>
<dbReference type="PANTHER" id="PTHR30629:SF2">
    <property type="entry name" value="PROPHAGE INTEGRASE INTS-RELATED"/>
    <property type="match status" value="1"/>
</dbReference>
<evidence type="ECO:0000259" key="4">
    <source>
        <dbReference type="Pfam" id="PF13356"/>
    </source>
</evidence>
<evidence type="ECO:0000256" key="2">
    <source>
        <dbReference type="ARBA" id="ARBA00022908"/>
    </source>
</evidence>
<feature type="domain" description="Phage integrase central" evidence="5">
    <location>
        <begin position="100"/>
        <end position="192"/>
    </location>
</feature>
<protein>
    <submittedName>
        <fullName evidence="6">Tyrosine-type recombinase/integrase</fullName>
    </submittedName>
</protein>
<proteinExistence type="inferred from homology"/>
<dbReference type="InterPro" id="IPR025166">
    <property type="entry name" value="Integrase_DNA_bind_dom"/>
</dbReference>
<dbReference type="Gene3D" id="3.30.160.390">
    <property type="entry name" value="Integrase, DNA-binding domain"/>
    <property type="match status" value="1"/>
</dbReference>
<dbReference type="Pfam" id="PF22022">
    <property type="entry name" value="Phage_int_M"/>
    <property type="match status" value="1"/>
</dbReference>
<dbReference type="InterPro" id="IPR050808">
    <property type="entry name" value="Phage_Integrase"/>
</dbReference>
<gene>
    <name evidence="6" type="ORF">ACFFIC_02415</name>
</gene>
<keyword evidence="2" id="KW-0229">DNA integration</keyword>
<dbReference type="InterPro" id="IPR011010">
    <property type="entry name" value="DNA_brk_join_enz"/>
</dbReference>
<keyword evidence="3" id="KW-0238">DNA-binding</keyword>
<dbReference type="SUPFAM" id="SSF56349">
    <property type="entry name" value="DNA breaking-rejoining enzymes"/>
    <property type="match status" value="1"/>
</dbReference>
<evidence type="ECO:0000256" key="3">
    <source>
        <dbReference type="ARBA" id="ARBA00023125"/>
    </source>
</evidence>
<keyword evidence="7" id="KW-1185">Reference proteome</keyword>
<comment type="caution">
    <text evidence="6">The sequence shown here is derived from an EMBL/GenBank/DDBJ whole genome shotgun (WGS) entry which is preliminary data.</text>
</comment>
<dbReference type="EMBL" id="JBHLVZ010000002">
    <property type="protein sequence ID" value="MFC0384400.1"/>
    <property type="molecule type" value="Genomic_DNA"/>
</dbReference>
<dbReference type="InterPro" id="IPR038488">
    <property type="entry name" value="Integrase_DNA-bd_sf"/>
</dbReference>
<dbReference type="RefSeq" id="WP_377048456.1">
    <property type="nucleotide sequence ID" value="NZ_JBHLVZ010000002.1"/>
</dbReference>
<organism evidence="6 7">
    <name type="scientific">Muricoccus vinaceus</name>
    <dbReference type="NCBI Taxonomy" id="424704"/>
    <lineage>
        <taxon>Bacteria</taxon>
        <taxon>Pseudomonadati</taxon>
        <taxon>Pseudomonadota</taxon>
        <taxon>Alphaproteobacteria</taxon>
        <taxon>Acetobacterales</taxon>
        <taxon>Roseomonadaceae</taxon>
        <taxon>Muricoccus</taxon>
    </lineage>
</organism>
<sequence length="263" mass="28625">MLTDRQVRAAAPSEKPYKLTDAQGLHLAVQPGGSRLWRYRYELPGGKERVLALGAYPEVSLADARAARDDARRLLRQGVDPSTERRKAKLLSARSAVETFEAVSRAWHDRQTPGWTATHAAHVMASMEADLFPALGPIPLREITPPLLLTALHKVEARGANDRAHRLRQRAEAVFAYGIASGLCDANPAALVGAALAPVRHGQRPAVTTLDGARRLLREVEAVPAHPVTRLANRLLALTALRPGEVRQAEWTEFAALDPANPV</sequence>
<dbReference type="InterPro" id="IPR053876">
    <property type="entry name" value="Phage_int_M"/>
</dbReference>
<name>A0ABV6INQ0_9PROT</name>
<evidence type="ECO:0000259" key="5">
    <source>
        <dbReference type="Pfam" id="PF22022"/>
    </source>
</evidence>
<evidence type="ECO:0000313" key="6">
    <source>
        <dbReference type="EMBL" id="MFC0384400.1"/>
    </source>
</evidence>
<evidence type="ECO:0000313" key="7">
    <source>
        <dbReference type="Proteomes" id="UP001589789"/>
    </source>
</evidence>
<reference evidence="6 7" key="1">
    <citation type="submission" date="2024-09" db="EMBL/GenBank/DDBJ databases">
        <authorList>
            <person name="Sun Q."/>
            <person name="Mori K."/>
        </authorList>
    </citation>
    <scope>NUCLEOTIDE SEQUENCE [LARGE SCALE GENOMIC DNA]</scope>
    <source>
        <strain evidence="6 7">CCM 7468</strain>
    </source>
</reference>
<dbReference type="InterPro" id="IPR010998">
    <property type="entry name" value="Integrase_recombinase_N"/>
</dbReference>
<accession>A0ABV6INQ0</accession>
<dbReference type="Gene3D" id="1.10.150.130">
    <property type="match status" value="1"/>
</dbReference>
<evidence type="ECO:0000256" key="1">
    <source>
        <dbReference type="ARBA" id="ARBA00008857"/>
    </source>
</evidence>
<dbReference type="Pfam" id="PF13356">
    <property type="entry name" value="Arm-DNA-bind_3"/>
    <property type="match status" value="1"/>
</dbReference>